<feature type="binding site" evidence="8">
    <location>
        <position position="55"/>
    </location>
    <ligand>
        <name>ATP</name>
        <dbReference type="ChEBI" id="CHEBI:30616"/>
    </ligand>
</feature>
<accession>A0A2N5E156</accession>
<evidence type="ECO:0000313" key="9">
    <source>
        <dbReference type="EMBL" id="PLR34071.1"/>
    </source>
</evidence>
<dbReference type="GO" id="GO:0004141">
    <property type="term" value="F:dethiobiotin synthase activity"/>
    <property type="evidence" value="ECO:0007669"/>
    <property type="project" value="UniProtKB-UniRule"/>
</dbReference>
<comment type="caution">
    <text evidence="8">Lacks conserved residue(s) required for the propagation of feature annotation.</text>
</comment>
<evidence type="ECO:0000313" key="10">
    <source>
        <dbReference type="Proteomes" id="UP000234503"/>
    </source>
</evidence>
<evidence type="ECO:0000256" key="1">
    <source>
        <dbReference type="ARBA" id="ARBA00022490"/>
    </source>
</evidence>
<keyword evidence="2 8" id="KW-0436">Ligase</keyword>
<dbReference type="NCBIfam" id="TIGR00347">
    <property type="entry name" value="bioD"/>
    <property type="match status" value="1"/>
</dbReference>
<keyword evidence="4 8" id="KW-0547">Nucleotide-binding</keyword>
<dbReference type="GO" id="GO:0000287">
    <property type="term" value="F:magnesium ion binding"/>
    <property type="evidence" value="ECO:0007669"/>
    <property type="project" value="UniProtKB-UniRule"/>
</dbReference>
<keyword evidence="1 8" id="KW-0963">Cytoplasm</keyword>
<comment type="function">
    <text evidence="8">Catalyzes a mechanistically unusual reaction, the ATP-dependent insertion of CO2 between the N7 and N8 nitrogen atoms of 7,8-diaminopelargonic acid (DAPA, also called 7,8-diammoniononanoate) to form a ureido ring.</text>
</comment>
<gene>
    <name evidence="8" type="primary">bioD</name>
    <name evidence="9" type="ORF">CYR32_12720</name>
</gene>
<dbReference type="OrthoDB" id="9802097at2"/>
<dbReference type="EMBL" id="PJZH01000012">
    <property type="protein sequence ID" value="PLR34071.1"/>
    <property type="molecule type" value="Genomic_DNA"/>
</dbReference>
<evidence type="ECO:0000256" key="4">
    <source>
        <dbReference type="ARBA" id="ARBA00022741"/>
    </source>
</evidence>
<dbReference type="SUPFAM" id="SSF52540">
    <property type="entry name" value="P-loop containing nucleoside triphosphate hydrolases"/>
    <property type="match status" value="1"/>
</dbReference>
<dbReference type="Gene3D" id="3.40.50.300">
    <property type="entry name" value="P-loop containing nucleotide triphosphate hydrolases"/>
    <property type="match status" value="1"/>
</dbReference>
<evidence type="ECO:0000256" key="2">
    <source>
        <dbReference type="ARBA" id="ARBA00022598"/>
    </source>
</evidence>
<evidence type="ECO:0000256" key="3">
    <source>
        <dbReference type="ARBA" id="ARBA00022723"/>
    </source>
</evidence>
<dbReference type="EC" id="6.3.3.3" evidence="8"/>
<dbReference type="UniPathway" id="UPA00078">
    <property type="reaction ID" value="UER00161"/>
</dbReference>
<keyword evidence="5 8" id="KW-0093">Biotin biosynthesis</keyword>
<sequence>MLTQVFVTGTDTDAGKTIVSRALLQALAAQGTQAVGYKPVATGCVETAEGRCSKDVLTLQAASTIPLPYSALNVLSLAEDEPCAAPADGTLFSRMADGLATLKTQAGCVVVEGCGGWRTLLDAQHSYADWVIARQLPVILVVGIKQGGMNHALLTADAILNDGLPLLGWVANRINPCLAHYAQTISLLSSHIPAPLLGEIPYLPRPETRELGHFLDLSRVVY</sequence>
<evidence type="ECO:0000256" key="8">
    <source>
        <dbReference type="HAMAP-Rule" id="MF_00336"/>
    </source>
</evidence>
<comment type="pathway">
    <text evidence="8">Cofactor biosynthesis; biotin biosynthesis; biotin from 7,8-diaminononanoate: step 1/2.</text>
</comment>
<feature type="binding site" evidence="8">
    <location>
        <begin position="201"/>
        <end position="203"/>
    </location>
    <ligand>
        <name>ATP</name>
        <dbReference type="ChEBI" id="CHEBI:30616"/>
    </ligand>
</feature>
<feature type="binding site" evidence="8">
    <location>
        <position position="42"/>
    </location>
    <ligand>
        <name>substrate</name>
    </ligand>
</feature>
<organism evidence="9 10">
    <name type="scientific">Chimaeribacter coloradensis</name>
    <dbReference type="NCBI Taxonomy" id="2060068"/>
    <lineage>
        <taxon>Bacteria</taxon>
        <taxon>Pseudomonadati</taxon>
        <taxon>Pseudomonadota</taxon>
        <taxon>Gammaproteobacteria</taxon>
        <taxon>Enterobacterales</taxon>
        <taxon>Yersiniaceae</taxon>
        <taxon>Chimaeribacter</taxon>
    </lineage>
</organism>
<feature type="binding site" evidence="8">
    <location>
        <position position="55"/>
    </location>
    <ligand>
        <name>Mg(2+)</name>
        <dbReference type="ChEBI" id="CHEBI:18420"/>
    </ligand>
</feature>
<dbReference type="AlphaFoldDB" id="A0A2N5E156"/>
<dbReference type="GO" id="GO:0042803">
    <property type="term" value="F:protein homodimerization activity"/>
    <property type="evidence" value="ECO:0007669"/>
    <property type="project" value="UniProtKB-ARBA"/>
</dbReference>
<dbReference type="PANTHER" id="PTHR43210">
    <property type="entry name" value="DETHIOBIOTIN SYNTHETASE"/>
    <property type="match status" value="1"/>
</dbReference>
<dbReference type="GO" id="GO:0005524">
    <property type="term" value="F:ATP binding"/>
    <property type="evidence" value="ECO:0007669"/>
    <property type="project" value="UniProtKB-UniRule"/>
</dbReference>
<comment type="caution">
    <text evidence="9">The sequence shown here is derived from an EMBL/GenBank/DDBJ whole genome shotgun (WGS) entry which is preliminary data.</text>
</comment>
<feature type="binding site" evidence="8">
    <location>
        <begin position="172"/>
        <end position="173"/>
    </location>
    <ligand>
        <name>ATP</name>
        <dbReference type="ChEBI" id="CHEBI:30616"/>
    </ligand>
</feature>
<feature type="active site" evidence="8">
    <location>
        <position position="38"/>
    </location>
</feature>
<keyword evidence="10" id="KW-1185">Reference proteome</keyword>
<name>A0A2N5E156_9GAMM</name>
<feature type="binding site" evidence="8">
    <location>
        <position position="112"/>
    </location>
    <ligand>
        <name>Mg(2+)</name>
        <dbReference type="ChEBI" id="CHEBI:18420"/>
    </ligand>
</feature>
<dbReference type="InterPro" id="IPR004472">
    <property type="entry name" value="DTB_synth_BioD"/>
</dbReference>
<dbReference type="GO" id="GO:0005829">
    <property type="term" value="C:cytosol"/>
    <property type="evidence" value="ECO:0007669"/>
    <property type="project" value="TreeGrafter"/>
</dbReference>
<evidence type="ECO:0000256" key="7">
    <source>
        <dbReference type="ARBA" id="ARBA00022842"/>
    </source>
</evidence>
<comment type="subunit">
    <text evidence="8">Homodimer.</text>
</comment>
<keyword evidence="3 8" id="KW-0479">Metal-binding</keyword>
<proteinExistence type="inferred from homology"/>
<dbReference type="InterPro" id="IPR027417">
    <property type="entry name" value="P-loop_NTPase"/>
</dbReference>
<comment type="similarity">
    <text evidence="8">Belongs to the dethiobiotin synthetase family.</text>
</comment>
<keyword evidence="6 8" id="KW-0067">ATP-binding</keyword>
<feature type="binding site" evidence="8">
    <location>
        <begin position="112"/>
        <end position="115"/>
    </location>
    <ligand>
        <name>ATP</name>
        <dbReference type="ChEBI" id="CHEBI:30616"/>
    </ligand>
</feature>
<keyword evidence="7 8" id="KW-0460">Magnesium</keyword>
<dbReference type="PANTHER" id="PTHR43210:SF4">
    <property type="entry name" value="ATP-DEPENDENT DETHIOBIOTIN SYNTHETASE BIOD 2"/>
    <property type="match status" value="1"/>
</dbReference>
<dbReference type="RefSeq" id="WP_101824903.1">
    <property type="nucleotide sequence ID" value="NZ_PJZH01000012.1"/>
</dbReference>
<dbReference type="HAMAP" id="MF_00336">
    <property type="entry name" value="BioD"/>
    <property type="match status" value="1"/>
</dbReference>
<reference evidence="9 10" key="1">
    <citation type="submission" date="2017-12" db="EMBL/GenBank/DDBJ databases">
        <title>Characterization of six clinical isolates of Enterochimera gen. nov., a novel genus of the Yersiniaciae family and the three species Enterochimera arupensis sp. nov., Enterochimera coloradensis sp. nov, and Enterochimera californica sp. nov.</title>
        <authorList>
            <person name="Rossi A."/>
            <person name="Fisher M."/>
        </authorList>
    </citation>
    <scope>NUCLEOTIDE SEQUENCE [LARGE SCALE GENOMIC DNA]</scope>
    <source>
        <strain evidence="10">2016-Iso4</strain>
    </source>
</reference>
<evidence type="ECO:0000256" key="5">
    <source>
        <dbReference type="ARBA" id="ARBA00022756"/>
    </source>
</evidence>
<comment type="cofactor">
    <cofactor evidence="8">
        <name>Mg(2+)</name>
        <dbReference type="ChEBI" id="CHEBI:18420"/>
    </cofactor>
</comment>
<protein>
    <recommendedName>
        <fullName evidence="8">ATP-dependent dethiobiotin synthetase BioD</fullName>
        <ecNumber evidence="8">6.3.3.3</ecNumber>
    </recommendedName>
    <alternativeName>
        <fullName evidence="8">DTB synthetase</fullName>
        <shortName evidence="8">DTBS</shortName>
    </alternativeName>
    <alternativeName>
        <fullName evidence="8">Dethiobiotin synthase</fullName>
    </alternativeName>
</protein>
<dbReference type="FunFam" id="3.40.50.300:FF:000292">
    <property type="entry name" value="ATP-dependent dethiobiotin synthetase BioD"/>
    <property type="match status" value="1"/>
</dbReference>
<dbReference type="PIRSF" id="PIRSF006755">
    <property type="entry name" value="DTB_synth"/>
    <property type="match status" value="1"/>
</dbReference>
<feature type="binding site" evidence="8">
    <location>
        <begin position="13"/>
        <end position="18"/>
    </location>
    <ligand>
        <name>ATP</name>
        <dbReference type="ChEBI" id="CHEBI:30616"/>
    </ligand>
</feature>
<dbReference type="GO" id="GO:0009102">
    <property type="term" value="P:biotin biosynthetic process"/>
    <property type="evidence" value="ECO:0007669"/>
    <property type="project" value="UniProtKB-UniRule"/>
</dbReference>
<dbReference type="Pfam" id="PF13500">
    <property type="entry name" value="AAA_26"/>
    <property type="match status" value="1"/>
</dbReference>
<comment type="subcellular location">
    <subcellularLocation>
        <location evidence="8">Cytoplasm</location>
    </subcellularLocation>
</comment>
<dbReference type="CDD" id="cd03109">
    <property type="entry name" value="DTBS"/>
    <property type="match status" value="1"/>
</dbReference>
<comment type="catalytic activity">
    <reaction evidence="8">
        <text>(7R,8S)-7,8-diammoniononanoate + CO2 + ATP = (4R,5S)-dethiobiotin + ADP + phosphate + 3 H(+)</text>
        <dbReference type="Rhea" id="RHEA:15805"/>
        <dbReference type="ChEBI" id="CHEBI:15378"/>
        <dbReference type="ChEBI" id="CHEBI:16526"/>
        <dbReference type="ChEBI" id="CHEBI:30616"/>
        <dbReference type="ChEBI" id="CHEBI:43474"/>
        <dbReference type="ChEBI" id="CHEBI:149469"/>
        <dbReference type="ChEBI" id="CHEBI:149473"/>
        <dbReference type="ChEBI" id="CHEBI:456216"/>
        <dbReference type="EC" id="6.3.3.3"/>
    </reaction>
</comment>
<dbReference type="Proteomes" id="UP000234503">
    <property type="component" value="Unassembled WGS sequence"/>
</dbReference>
<evidence type="ECO:0000256" key="6">
    <source>
        <dbReference type="ARBA" id="ARBA00022840"/>
    </source>
</evidence>
<feature type="binding site" evidence="8">
    <location>
        <position position="17"/>
    </location>
    <ligand>
        <name>Mg(2+)</name>
        <dbReference type="ChEBI" id="CHEBI:18420"/>
    </ligand>
</feature>